<sequence>MNLYNILSLILVGFIWGGTNPLIKRGAVGVNQVKKDNAILQIIYEFIYLWTRPSYAIPMLINLSGSVVFFYTLSQTDISLVVPISNSLTFLFTSLMSMILGEKSLGGKSYLGMLFVLIGVTICVSSKIDQIIF</sequence>
<feature type="signal peptide" evidence="7">
    <location>
        <begin position="1"/>
        <end position="17"/>
    </location>
</feature>
<proteinExistence type="inferred from homology"/>
<comment type="caution">
    <text evidence="8">The sequence shown here is derived from an EMBL/GenBank/DDBJ whole genome shotgun (WGS) entry which is preliminary data.</text>
</comment>
<evidence type="ECO:0000256" key="2">
    <source>
        <dbReference type="ARBA" id="ARBA00005977"/>
    </source>
</evidence>
<dbReference type="GO" id="GO:0016020">
    <property type="term" value="C:membrane"/>
    <property type="evidence" value="ECO:0007669"/>
    <property type="project" value="UniProtKB-SubCell"/>
</dbReference>
<feature type="transmembrane region" description="Helical" evidence="6">
    <location>
        <begin position="80"/>
        <end position="101"/>
    </location>
</feature>
<dbReference type="Gene3D" id="1.10.3730.20">
    <property type="match status" value="1"/>
</dbReference>
<dbReference type="OrthoDB" id="43458at2759"/>
<evidence type="ECO:0000256" key="1">
    <source>
        <dbReference type="ARBA" id="ARBA00004141"/>
    </source>
</evidence>
<evidence type="ECO:0000256" key="6">
    <source>
        <dbReference type="SAM" id="Phobius"/>
    </source>
</evidence>
<evidence type="ECO:0000313" key="8">
    <source>
        <dbReference type="EMBL" id="KAF2070779.1"/>
    </source>
</evidence>
<evidence type="ECO:0000256" key="7">
    <source>
        <dbReference type="SAM" id="SignalP"/>
    </source>
</evidence>
<dbReference type="InterPro" id="IPR037185">
    <property type="entry name" value="EmrE-like"/>
</dbReference>
<dbReference type="SUPFAM" id="SSF103481">
    <property type="entry name" value="Multidrug resistance efflux transporter EmrE"/>
    <property type="match status" value="1"/>
</dbReference>
<evidence type="ECO:0000256" key="4">
    <source>
        <dbReference type="ARBA" id="ARBA00022989"/>
    </source>
</evidence>
<keyword evidence="5 6" id="KW-0472">Membrane</keyword>
<dbReference type="PANTHER" id="PTHR28668:SF1">
    <property type="entry name" value="TRANSMEMBRANE PROTEIN 234"/>
    <property type="match status" value="1"/>
</dbReference>
<organism evidence="8 9">
    <name type="scientific">Polysphondylium violaceum</name>
    <dbReference type="NCBI Taxonomy" id="133409"/>
    <lineage>
        <taxon>Eukaryota</taxon>
        <taxon>Amoebozoa</taxon>
        <taxon>Evosea</taxon>
        <taxon>Eumycetozoa</taxon>
        <taxon>Dictyostelia</taxon>
        <taxon>Dictyosteliales</taxon>
        <taxon>Dictyosteliaceae</taxon>
        <taxon>Polysphondylium</taxon>
    </lineage>
</organism>
<keyword evidence="4 6" id="KW-1133">Transmembrane helix</keyword>
<accession>A0A8J4PNZ7</accession>
<evidence type="ECO:0000256" key="3">
    <source>
        <dbReference type="ARBA" id="ARBA00022692"/>
    </source>
</evidence>
<dbReference type="Proteomes" id="UP000695562">
    <property type="component" value="Unassembled WGS sequence"/>
</dbReference>
<keyword evidence="3 6" id="KW-0812">Transmembrane</keyword>
<dbReference type="AlphaFoldDB" id="A0A8J4PNZ7"/>
<reference evidence="8" key="1">
    <citation type="submission" date="2020-01" db="EMBL/GenBank/DDBJ databases">
        <title>Development of genomics and gene disruption for Polysphondylium violaceum indicates a role for the polyketide synthase stlB in stalk morphogenesis.</title>
        <authorList>
            <person name="Narita B."/>
            <person name="Kawabe Y."/>
            <person name="Kin K."/>
            <person name="Saito T."/>
            <person name="Gibbs R."/>
            <person name="Kuspa A."/>
            <person name="Muzny D."/>
            <person name="Queller D."/>
            <person name="Richards S."/>
            <person name="Strassman J."/>
            <person name="Sucgang R."/>
            <person name="Worley K."/>
            <person name="Schaap P."/>
        </authorList>
    </citation>
    <scope>NUCLEOTIDE SEQUENCE</scope>
    <source>
        <strain evidence="8">QSvi11</strain>
    </source>
</reference>
<dbReference type="PANTHER" id="PTHR28668">
    <property type="entry name" value="TRANSMEMBRANE PROTEIN 234"/>
    <property type="match status" value="1"/>
</dbReference>
<name>A0A8J4PNZ7_9MYCE</name>
<dbReference type="EMBL" id="AJWJ01000447">
    <property type="protein sequence ID" value="KAF2070779.1"/>
    <property type="molecule type" value="Genomic_DNA"/>
</dbReference>
<keyword evidence="7" id="KW-0732">Signal</keyword>
<evidence type="ECO:0008006" key="10">
    <source>
        <dbReference type="Google" id="ProtNLM"/>
    </source>
</evidence>
<evidence type="ECO:0000313" key="9">
    <source>
        <dbReference type="Proteomes" id="UP000695562"/>
    </source>
</evidence>
<feature type="chain" id="PRO_5035272809" description="Transmembrane protein" evidence="7">
    <location>
        <begin position="18"/>
        <end position="133"/>
    </location>
</feature>
<dbReference type="InterPro" id="IPR018908">
    <property type="entry name" value="TMEM234"/>
</dbReference>
<dbReference type="Pfam" id="PF10639">
    <property type="entry name" value="TMEM234"/>
    <property type="match status" value="1"/>
</dbReference>
<protein>
    <recommendedName>
        <fullName evidence="10">Transmembrane protein</fullName>
    </recommendedName>
</protein>
<feature type="transmembrane region" description="Helical" evidence="6">
    <location>
        <begin position="55"/>
        <end position="74"/>
    </location>
</feature>
<keyword evidence="9" id="KW-1185">Reference proteome</keyword>
<gene>
    <name evidence="8" type="ORF">CYY_007911</name>
</gene>
<feature type="transmembrane region" description="Helical" evidence="6">
    <location>
        <begin position="6"/>
        <end position="23"/>
    </location>
</feature>
<comment type="similarity">
    <text evidence="2">Belongs to the TMEM234 family.</text>
</comment>
<evidence type="ECO:0000256" key="5">
    <source>
        <dbReference type="ARBA" id="ARBA00023136"/>
    </source>
</evidence>
<feature type="transmembrane region" description="Helical" evidence="6">
    <location>
        <begin position="110"/>
        <end position="128"/>
    </location>
</feature>
<comment type="subcellular location">
    <subcellularLocation>
        <location evidence="1">Membrane</location>
        <topology evidence="1">Multi-pass membrane protein</topology>
    </subcellularLocation>
</comment>